<dbReference type="EMBL" id="CH473985">
    <property type="protein sequence ID" value="EDL95010.1"/>
    <property type="molecule type" value="Genomic_DNA"/>
</dbReference>
<proteinExistence type="predicted"/>
<evidence type="ECO:0000313" key="1">
    <source>
        <dbReference type="EMBL" id="EDL95010.1"/>
    </source>
</evidence>
<accession>A6JH04</accession>
<sequence length="41" mass="4481">MGGDPLQLRNLSQALELVTVGLCGCETRLVTSHFHWGSKLI</sequence>
<dbReference type="AlphaFoldDB" id="A6JH04"/>
<evidence type="ECO:0000313" key="2">
    <source>
        <dbReference type="Proteomes" id="UP000234681"/>
    </source>
</evidence>
<dbReference type="Proteomes" id="UP000234681">
    <property type="component" value="Chromosome 13"/>
</dbReference>
<organism evidence="1 2">
    <name type="scientific">Rattus norvegicus</name>
    <name type="common">Rat</name>
    <dbReference type="NCBI Taxonomy" id="10116"/>
    <lineage>
        <taxon>Eukaryota</taxon>
        <taxon>Metazoa</taxon>
        <taxon>Chordata</taxon>
        <taxon>Craniata</taxon>
        <taxon>Vertebrata</taxon>
        <taxon>Euteleostomi</taxon>
        <taxon>Mammalia</taxon>
        <taxon>Eutheria</taxon>
        <taxon>Euarchontoglires</taxon>
        <taxon>Glires</taxon>
        <taxon>Rodentia</taxon>
        <taxon>Myomorpha</taxon>
        <taxon>Muroidea</taxon>
        <taxon>Muridae</taxon>
        <taxon>Murinae</taxon>
        <taxon>Rattus</taxon>
    </lineage>
</organism>
<name>A6JH04_RAT</name>
<protein>
    <submittedName>
        <fullName evidence="1">RCG20450</fullName>
    </submittedName>
</protein>
<gene>
    <name evidence="1" type="ORF">rCG_20450</name>
</gene>
<reference evidence="2" key="1">
    <citation type="submission" date="2005-09" db="EMBL/GenBank/DDBJ databases">
        <authorList>
            <person name="Mural R.J."/>
            <person name="Li P.W."/>
            <person name="Adams M.D."/>
            <person name="Amanatides P.G."/>
            <person name="Baden-Tillson H."/>
            <person name="Barnstead M."/>
            <person name="Chin S.H."/>
            <person name="Dew I."/>
            <person name="Evans C.A."/>
            <person name="Ferriera S."/>
            <person name="Flanigan M."/>
            <person name="Fosler C."/>
            <person name="Glodek A."/>
            <person name="Gu Z."/>
            <person name="Holt R.A."/>
            <person name="Jennings D."/>
            <person name="Kraft C.L."/>
            <person name="Lu F."/>
            <person name="Nguyen T."/>
            <person name="Nusskern D.R."/>
            <person name="Pfannkoch C.M."/>
            <person name="Sitter C."/>
            <person name="Sutton G.G."/>
            <person name="Venter J.C."/>
            <person name="Wang Z."/>
            <person name="Woodage T."/>
            <person name="Zheng X.H."/>
            <person name="Zhong F."/>
        </authorList>
    </citation>
    <scope>NUCLEOTIDE SEQUENCE [LARGE SCALE GENOMIC DNA]</scope>
    <source>
        <strain>BN</strain>
        <strain evidence="2">Sprague-Dawley</strain>
    </source>
</reference>